<reference evidence="11" key="1">
    <citation type="submission" date="2022-12" db="EMBL/GenBank/DDBJ databases">
        <title>Isolation and characterisation of novel Methanocorpusculum spp. from native Australian herbivores indicates the genus is ancestrally host-associated.</title>
        <authorList>
            <person name="Volmer J.G."/>
            <person name="Soo R.M."/>
            <person name="Evans P.N."/>
            <person name="Hoedt E.C."/>
            <person name="Astorga Alsina A.L."/>
            <person name="Woodcroft B.J."/>
            <person name="Tyson G.W."/>
            <person name="Hugenholtz P."/>
            <person name="Morrison M."/>
        </authorList>
    </citation>
    <scope>NUCLEOTIDE SEQUENCE</scope>
    <source>
        <strain evidence="11">MG</strain>
    </source>
</reference>
<dbReference type="HAMAP" id="MF_00112">
    <property type="entry name" value="GGGP_HepGP_synthase"/>
    <property type="match status" value="1"/>
</dbReference>
<dbReference type="Proteomes" id="UP001141422">
    <property type="component" value="Unassembled WGS sequence"/>
</dbReference>
<comment type="similarity">
    <text evidence="10">Belongs to the GGGP/HepGP synthase family. Group I subfamily.</text>
</comment>
<keyword evidence="3 10" id="KW-0808">Transferase</keyword>
<keyword evidence="1 10" id="KW-0963">Cytoplasm</keyword>
<keyword evidence="8 10" id="KW-1208">Phospholipid metabolism</keyword>
<keyword evidence="5 10" id="KW-0460">Magnesium</keyword>
<proteinExistence type="inferred from homology"/>
<dbReference type="EC" id="2.5.1.41" evidence="10"/>
<comment type="caution">
    <text evidence="11">The sequence shown here is derived from an EMBL/GenBank/DDBJ whole genome shotgun (WGS) entry which is preliminary data.</text>
</comment>
<dbReference type="Gene3D" id="3.20.20.390">
    <property type="entry name" value="FMN-linked oxidoreductases"/>
    <property type="match status" value="1"/>
</dbReference>
<comment type="caution">
    <text evidence="10">Lacks conserved residue(s) required for the propagation of feature annotation.</text>
</comment>
<protein>
    <recommendedName>
        <fullName evidence="10">Geranylgeranylglyceryl phosphate synthase</fullName>
        <shortName evidence="10">GGGP synthase</shortName>
        <shortName evidence="10">GGGPS</shortName>
        <ecNumber evidence="10">2.5.1.41</ecNumber>
    </recommendedName>
    <alternativeName>
        <fullName evidence="10">(S)-3-O-geranylgeranylglyceryl phosphate synthase</fullName>
    </alternativeName>
    <alternativeName>
        <fullName evidence="10">Phosphoglycerol geranylgeranyltransferase</fullName>
    </alternativeName>
</protein>
<feature type="binding site" evidence="10">
    <location>
        <position position="40"/>
    </location>
    <ligand>
        <name>Mg(2+)</name>
        <dbReference type="ChEBI" id="CHEBI:18420"/>
    </ligand>
</feature>
<dbReference type="NCBIfam" id="TIGR01768">
    <property type="entry name" value="GGGP-family"/>
    <property type="match status" value="1"/>
</dbReference>
<dbReference type="PANTHER" id="PTHR40029">
    <property type="match status" value="1"/>
</dbReference>
<evidence type="ECO:0000256" key="5">
    <source>
        <dbReference type="ARBA" id="ARBA00022842"/>
    </source>
</evidence>
<keyword evidence="12" id="KW-1185">Reference proteome</keyword>
<evidence type="ECO:0000256" key="2">
    <source>
        <dbReference type="ARBA" id="ARBA00022516"/>
    </source>
</evidence>
<comment type="cofactor">
    <cofactor evidence="10">
        <name>Mg(2+)</name>
        <dbReference type="ChEBI" id="CHEBI:18420"/>
    </cofactor>
</comment>
<feature type="binding site" evidence="10">
    <location>
        <position position="12"/>
    </location>
    <ligand>
        <name>sn-glycerol 1-phosphate</name>
        <dbReference type="ChEBI" id="CHEBI:57685"/>
    </ligand>
</feature>
<feature type="binding site" evidence="10">
    <location>
        <position position="188"/>
    </location>
    <ligand>
        <name>sn-glycerol 1-phosphate</name>
        <dbReference type="ChEBI" id="CHEBI:57685"/>
    </ligand>
</feature>
<dbReference type="SUPFAM" id="SSF51395">
    <property type="entry name" value="FMN-linked oxidoreductases"/>
    <property type="match status" value="1"/>
</dbReference>
<dbReference type="GO" id="GO:0047294">
    <property type="term" value="F:phosphoglycerol geranylgeranyltransferase activity"/>
    <property type="evidence" value="ECO:0007669"/>
    <property type="project" value="UniProtKB-EC"/>
</dbReference>
<dbReference type="RefSeq" id="WP_268925665.1">
    <property type="nucleotide sequence ID" value="NZ_JAPTGB010000025.1"/>
</dbReference>
<dbReference type="InterPro" id="IPR008205">
    <property type="entry name" value="GGGP_HepGP_synthase"/>
</dbReference>
<dbReference type="CDD" id="cd02812">
    <property type="entry name" value="PcrB_like"/>
    <property type="match status" value="1"/>
</dbReference>
<keyword evidence="7 10" id="KW-0594">Phospholipid biosynthesis</keyword>
<evidence type="ECO:0000313" key="12">
    <source>
        <dbReference type="Proteomes" id="UP001141422"/>
    </source>
</evidence>
<dbReference type="InterPro" id="IPR039074">
    <property type="entry name" value="GGGP/HepGP_synthase_I"/>
</dbReference>
<accession>A0ABT4IIB6</accession>
<evidence type="ECO:0000256" key="9">
    <source>
        <dbReference type="ARBA" id="ARBA00047288"/>
    </source>
</evidence>
<feature type="binding site" evidence="10">
    <location>
        <begin position="208"/>
        <end position="209"/>
    </location>
    <ligand>
        <name>sn-glycerol 1-phosphate</name>
        <dbReference type="ChEBI" id="CHEBI:57685"/>
    </ligand>
</feature>
<dbReference type="InterPro" id="IPR038597">
    <property type="entry name" value="GGGP/HepGP_synthase_sf"/>
</dbReference>
<evidence type="ECO:0000256" key="7">
    <source>
        <dbReference type="ARBA" id="ARBA00023209"/>
    </source>
</evidence>
<dbReference type="NCBIfam" id="NF003199">
    <property type="entry name" value="PRK04169.1-3"/>
    <property type="match status" value="1"/>
</dbReference>
<gene>
    <name evidence="11" type="ORF">O0S10_09630</name>
</gene>
<evidence type="ECO:0000256" key="4">
    <source>
        <dbReference type="ARBA" id="ARBA00022723"/>
    </source>
</evidence>
<keyword evidence="4 10" id="KW-0479">Metal-binding</keyword>
<evidence type="ECO:0000256" key="6">
    <source>
        <dbReference type="ARBA" id="ARBA00023098"/>
    </source>
</evidence>
<feature type="binding site" evidence="10">
    <location>
        <begin position="158"/>
        <end position="163"/>
    </location>
    <ligand>
        <name>sn-glycerol 1-phosphate</name>
        <dbReference type="ChEBI" id="CHEBI:57685"/>
    </ligand>
</feature>
<comment type="pathway">
    <text evidence="10">Membrane lipid metabolism; glycerophospholipid metabolism.</text>
</comment>
<name>A0ABT4IIB6_9EURY</name>
<dbReference type="NCBIfam" id="TIGR04146">
    <property type="entry name" value="GGGPS_Afulg"/>
    <property type="match status" value="1"/>
</dbReference>
<dbReference type="EMBL" id="JAPTGB010000025">
    <property type="protein sequence ID" value="MCZ0861475.1"/>
    <property type="molecule type" value="Genomic_DNA"/>
</dbReference>
<comment type="catalytic activity">
    <reaction evidence="9 10">
        <text>sn-glycerol 1-phosphate + (2E,6E,10E)-geranylgeranyl diphosphate = sn-3-O-(geranylgeranyl)glycerol 1-phosphate + diphosphate</text>
        <dbReference type="Rhea" id="RHEA:23404"/>
        <dbReference type="ChEBI" id="CHEBI:33019"/>
        <dbReference type="ChEBI" id="CHEBI:57677"/>
        <dbReference type="ChEBI" id="CHEBI:57685"/>
        <dbReference type="ChEBI" id="CHEBI:58756"/>
        <dbReference type="EC" id="2.5.1.41"/>
    </reaction>
</comment>
<evidence type="ECO:0000313" key="11">
    <source>
        <dbReference type="EMBL" id="MCZ0861475.1"/>
    </source>
</evidence>
<dbReference type="InterPro" id="IPR026438">
    <property type="entry name" value="GGGP_synthase_archaea"/>
</dbReference>
<organism evidence="11 12">
    <name type="scientific">Methanocorpusculum petauri</name>
    <dbReference type="NCBI Taxonomy" id="3002863"/>
    <lineage>
        <taxon>Archaea</taxon>
        <taxon>Methanobacteriati</taxon>
        <taxon>Methanobacteriota</taxon>
        <taxon>Stenosarchaea group</taxon>
        <taxon>Methanomicrobia</taxon>
        <taxon>Methanomicrobiales</taxon>
        <taxon>Methanocorpusculaceae</taxon>
        <taxon>Methanocorpusculum</taxon>
    </lineage>
</organism>
<sequence length="228" mass="24689">MTNWKEWRHITKLDPDKVLGDGAVAEIAASGTDVLMLSGTLDVTPEKLADLYDQVRDSGLPVVVEPADPTGARFEGMDLVFVPTVFNAAHPMFVTGLHKEWVQHFPIAWDKVIGEAYVVLNPASSVGKLTHAKCDLTPEEVAAYAVVAEKYYRMPVFYIEYSGTYGDPAVTKAVHEAVDDIVVFYGGGINSAEKAAEMGQYADAIVVGNAVYDAGPAVLKETVKAVRR</sequence>
<evidence type="ECO:0000256" key="8">
    <source>
        <dbReference type="ARBA" id="ARBA00023264"/>
    </source>
</evidence>
<keyword evidence="6 10" id="KW-0443">Lipid metabolism</keyword>
<keyword evidence="2 10" id="KW-0444">Lipid biosynthesis</keyword>
<comment type="subcellular location">
    <subcellularLocation>
        <location evidence="10">Cytoplasm</location>
    </subcellularLocation>
</comment>
<evidence type="ECO:0000256" key="10">
    <source>
        <dbReference type="HAMAP-Rule" id="MF_00112"/>
    </source>
</evidence>
<comment type="function">
    <text evidence="10">Prenyltransferase that catalyzes the transfer of the geranylgeranyl moiety of geranylgeranyl diphosphate (GGPP) to the C3 hydroxyl of sn-glycerol-1-phosphate (G1P). This reaction is the first ether-bond-formation step in the biosynthesis of archaeal membrane lipids.</text>
</comment>
<evidence type="ECO:0000256" key="1">
    <source>
        <dbReference type="ARBA" id="ARBA00022490"/>
    </source>
</evidence>
<feature type="binding site" evidence="10">
    <location>
        <position position="14"/>
    </location>
    <ligand>
        <name>Mg(2+)</name>
        <dbReference type="ChEBI" id="CHEBI:18420"/>
    </ligand>
</feature>
<evidence type="ECO:0000256" key="3">
    <source>
        <dbReference type="ARBA" id="ARBA00022679"/>
    </source>
</evidence>
<dbReference type="Pfam" id="PF01884">
    <property type="entry name" value="PcrB"/>
    <property type="match status" value="1"/>
</dbReference>
<dbReference type="PANTHER" id="PTHR40029:SF2">
    <property type="entry name" value="HEPTAPRENYLGLYCERYL PHOSPHATE SYNTHASE"/>
    <property type="match status" value="1"/>
</dbReference>